<gene>
    <name evidence="2" type="ORF">H2201_007725</name>
</gene>
<feature type="region of interest" description="Disordered" evidence="1">
    <location>
        <begin position="1"/>
        <end position="55"/>
    </location>
</feature>
<evidence type="ECO:0000256" key="1">
    <source>
        <dbReference type="SAM" id="MobiDB-lite"/>
    </source>
</evidence>
<proteinExistence type="predicted"/>
<evidence type="ECO:0000313" key="2">
    <source>
        <dbReference type="EMBL" id="KAJ9658645.1"/>
    </source>
</evidence>
<feature type="compositionally biased region" description="Basic and acidic residues" evidence="1">
    <location>
        <begin position="97"/>
        <end position="138"/>
    </location>
</feature>
<evidence type="ECO:0000313" key="3">
    <source>
        <dbReference type="Proteomes" id="UP001172684"/>
    </source>
</evidence>
<protein>
    <recommendedName>
        <fullName evidence="4">SMP domain-containing protein</fullName>
    </recommendedName>
</protein>
<dbReference type="EMBL" id="JAPDRL010000085">
    <property type="protein sequence ID" value="KAJ9658645.1"/>
    <property type="molecule type" value="Genomic_DNA"/>
</dbReference>
<comment type="caution">
    <text evidence="2">The sequence shown here is derived from an EMBL/GenBank/DDBJ whole genome shotgun (WGS) entry which is preliminary data.</text>
</comment>
<feature type="compositionally biased region" description="Polar residues" evidence="1">
    <location>
        <begin position="43"/>
        <end position="52"/>
    </location>
</feature>
<reference evidence="2" key="1">
    <citation type="submission" date="2022-10" db="EMBL/GenBank/DDBJ databases">
        <title>Culturing micro-colonial fungi from biological soil crusts in the Mojave desert and describing Neophaeococcomyces mojavensis, and introducing the new genera and species Taxawa tesnikishii.</title>
        <authorList>
            <person name="Kurbessoian T."/>
            <person name="Stajich J.E."/>
        </authorList>
    </citation>
    <scope>NUCLEOTIDE SEQUENCE</scope>
    <source>
        <strain evidence="2">TK_1</strain>
    </source>
</reference>
<name>A0ABQ9NNK3_9PEZI</name>
<organism evidence="2 3">
    <name type="scientific">Coniosporium apollinis</name>
    <dbReference type="NCBI Taxonomy" id="61459"/>
    <lineage>
        <taxon>Eukaryota</taxon>
        <taxon>Fungi</taxon>
        <taxon>Dikarya</taxon>
        <taxon>Ascomycota</taxon>
        <taxon>Pezizomycotina</taxon>
        <taxon>Dothideomycetes</taxon>
        <taxon>Dothideomycetes incertae sedis</taxon>
        <taxon>Coniosporium</taxon>
    </lineage>
</organism>
<sequence>MSADYKGQDPLEIAKQAERDLNSHAAKHGHDANLSSGHGKGASDSTLESGVDTNVEKKFPGAQVIYGSAASGAGDNREIPESEGGDAVNPATGGPTKARDFEGLGGPEDKLQAHAEAHGGDDDIRGNIRQEGKMDSTK</sequence>
<feature type="region of interest" description="Disordered" evidence="1">
    <location>
        <begin position="68"/>
        <end position="138"/>
    </location>
</feature>
<accession>A0ABQ9NNK3</accession>
<dbReference type="Proteomes" id="UP001172684">
    <property type="component" value="Unassembled WGS sequence"/>
</dbReference>
<keyword evidence="3" id="KW-1185">Reference proteome</keyword>
<evidence type="ECO:0008006" key="4">
    <source>
        <dbReference type="Google" id="ProtNLM"/>
    </source>
</evidence>